<dbReference type="AlphaFoldDB" id="A0AA86SZK5"/>
<evidence type="ECO:0000256" key="1">
    <source>
        <dbReference type="SAM" id="MobiDB-lite"/>
    </source>
</evidence>
<feature type="compositionally biased region" description="Basic and acidic residues" evidence="1">
    <location>
        <begin position="63"/>
        <end position="81"/>
    </location>
</feature>
<keyword evidence="3" id="KW-1185">Reference proteome</keyword>
<feature type="region of interest" description="Disordered" evidence="1">
    <location>
        <begin position="63"/>
        <end position="113"/>
    </location>
</feature>
<sequence length="113" mass="12163">MTSVQDEKVPATLKETETTKKEATTKIEETIPEKSGINGAGVTVTVDTKEVVIEKTEEKAREVIIEDPTAKENTETAEKKSAPTAPAEDEKANDESEATEAAEEAITVEKTEA</sequence>
<proteinExistence type="predicted"/>
<dbReference type="Gramene" id="rna-AYBTSS11_LOCUS18583">
    <property type="protein sequence ID" value="CAJ1961171.1"/>
    <property type="gene ID" value="gene-AYBTSS11_LOCUS18583"/>
</dbReference>
<reference evidence="2" key="1">
    <citation type="submission" date="2023-10" db="EMBL/GenBank/DDBJ databases">
        <authorList>
            <person name="Domelevo Entfellner J.-B."/>
        </authorList>
    </citation>
    <scope>NUCLEOTIDE SEQUENCE</scope>
</reference>
<protein>
    <submittedName>
        <fullName evidence="2">Uncharacterized protein</fullName>
    </submittedName>
</protein>
<dbReference type="EMBL" id="OY731403">
    <property type="protein sequence ID" value="CAJ1961171.1"/>
    <property type="molecule type" value="Genomic_DNA"/>
</dbReference>
<evidence type="ECO:0000313" key="2">
    <source>
        <dbReference type="EMBL" id="CAJ1961171.1"/>
    </source>
</evidence>
<organism evidence="2 3">
    <name type="scientific">Sphenostylis stenocarpa</name>
    <dbReference type="NCBI Taxonomy" id="92480"/>
    <lineage>
        <taxon>Eukaryota</taxon>
        <taxon>Viridiplantae</taxon>
        <taxon>Streptophyta</taxon>
        <taxon>Embryophyta</taxon>
        <taxon>Tracheophyta</taxon>
        <taxon>Spermatophyta</taxon>
        <taxon>Magnoliopsida</taxon>
        <taxon>eudicotyledons</taxon>
        <taxon>Gunneridae</taxon>
        <taxon>Pentapetalae</taxon>
        <taxon>rosids</taxon>
        <taxon>fabids</taxon>
        <taxon>Fabales</taxon>
        <taxon>Fabaceae</taxon>
        <taxon>Papilionoideae</taxon>
        <taxon>50 kb inversion clade</taxon>
        <taxon>NPAAA clade</taxon>
        <taxon>indigoferoid/millettioid clade</taxon>
        <taxon>Phaseoleae</taxon>
        <taxon>Sphenostylis</taxon>
    </lineage>
</organism>
<feature type="region of interest" description="Disordered" evidence="1">
    <location>
        <begin position="1"/>
        <end position="29"/>
    </location>
</feature>
<dbReference type="Proteomes" id="UP001189624">
    <property type="component" value="Chromosome 6"/>
</dbReference>
<evidence type="ECO:0000313" key="3">
    <source>
        <dbReference type="Proteomes" id="UP001189624"/>
    </source>
</evidence>
<gene>
    <name evidence="2" type="ORF">AYBTSS11_LOCUS18583</name>
</gene>
<accession>A0AA86SZK5</accession>
<name>A0AA86SZK5_9FABA</name>